<dbReference type="Proteomes" id="UP000179057">
    <property type="component" value="Unassembled WGS sequence"/>
</dbReference>
<accession>A0A1F8E0G6</accession>
<protein>
    <submittedName>
        <fullName evidence="1">Uncharacterized protein</fullName>
    </submittedName>
</protein>
<evidence type="ECO:0000313" key="2">
    <source>
        <dbReference type="Proteomes" id="UP000179057"/>
    </source>
</evidence>
<dbReference type="AlphaFoldDB" id="A0A1F8E0G6"/>
<dbReference type="EMBL" id="MGIV01000014">
    <property type="protein sequence ID" value="OGM94220.1"/>
    <property type="molecule type" value="Genomic_DNA"/>
</dbReference>
<organism evidence="1 2">
    <name type="scientific">Candidatus Wolfebacteria bacterium RIFOXYD1_FULL_48_65</name>
    <dbReference type="NCBI Taxonomy" id="1802561"/>
    <lineage>
        <taxon>Bacteria</taxon>
        <taxon>Candidatus Wolfeibacteriota</taxon>
    </lineage>
</organism>
<comment type="caution">
    <text evidence="1">The sequence shown here is derived from an EMBL/GenBank/DDBJ whole genome shotgun (WGS) entry which is preliminary data.</text>
</comment>
<gene>
    <name evidence="1" type="ORF">A2610_02880</name>
</gene>
<name>A0A1F8E0G6_9BACT</name>
<reference evidence="1 2" key="1">
    <citation type="journal article" date="2016" name="Nat. Commun.">
        <title>Thousands of microbial genomes shed light on interconnected biogeochemical processes in an aquifer system.</title>
        <authorList>
            <person name="Anantharaman K."/>
            <person name="Brown C.T."/>
            <person name="Hug L.A."/>
            <person name="Sharon I."/>
            <person name="Castelle C.J."/>
            <person name="Probst A.J."/>
            <person name="Thomas B.C."/>
            <person name="Singh A."/>
            <person name="Wilkins M.J."/>
            <person name="Karaoz U."/>
            <person name="Brodie E.L."/>
            <person name="Williams K.H."/>
            <person name="Hubbard S.S."/>
            <person name="Banfield J.F."/>
        </authorList>
    </citation>
    <scope>NUCLEOTIDE SEQUENCE [LARGE SCALE GENOMIC DNA]</scope>
</reference>
<sequence>MRFEDELRTHGVMETPSDSKRARALMLVIHKMIAMYQNSHHGNLNEDIFKLFEKAKMVSFADDREALAEAIDNI</sequence>
<proteinExistence type="predicted"/>
<evidence type="ECO:0000313" key="1">
    <source>
        <dbReference type="EMBL" id="OGM94220.1"/>
    </source>
</evidence>